<dbReference type="VEuPathDB" id="FungiDB:Z519_08106"/>
<protein>
    <recommendedName>
        <fullName evidence="2">DUF2293 domain-containing protein</fullName>
    </recommendedName>
</protein>
<dbReference type="InterPro" id="IPR018744">
    <property type="entry name" value="DUF2293"/>
</dbReference>
<gene>
    <name evidence="3" type="ORF">Z519_08106</name>
</gene>
<feature type="region of interest" description="Disordered" evidence="1">
    <location>
        <begin position="727"/>
        <end position="760"/>
    </location>
</feature>
<feature type="compositionally biased region" description="Basic residues" evidence="1">
    <location>
        <begin position="1"/>
        <end position="10"/>
    </location>
</feature>
<evidence type="ECO:0000313" key="4">
    <source>
        <dbReference type="Proteomes" id="UP000053789"/>
    </source>
</evidence>
<organism evidence="3 4">
    <name type="scientific">Cladophialophora bantiana (strain ATCC 10958 / CBS 173.52 / CDC B-1940 / NIH 8579)</name>
    <name type="common">Xylohypha bantiana</name>
    <dbReference type="NCBI Taxonomy" id="1442370"/>
    <lineage>
        <taxon>Eukaryota</taxon>
        <taxon>Fungi</taxon>
        <taxon>Dikarya</taxon>
        <taxon>Ascomycota</taxon>
        <taxon>Pezizomycotina</taxon>
        <taxon>Eurotiomycetes</taxon>
        <taxon>Chaetothyriomycetidae</taxon>
        <taxon>Chaetothyriales</taxon>
        <taxon>Herpotrichiellaceae</taxon>
        <taxon>Cladophialophora</taxon>
    </lineage>
</organism>
<dbReference type="GeneID" id="27701034"/>
<feature type="compositionally biased region" description="Basic and acidic residues" evidence="1">
    <location>
        <begin position="437"/>
        <end position="447"/>
    </location>
</feature>
<evidence type="ECO:0000313" key="3">
    <source>
        <dbReference type="EMBL" id="KIW91210.1"/>
    </source>
</evidence>
<evidence type="ECO:0000256" key="1">
    <source>
        <dbReference type="SAM" id="MobiDB-lite"/>
    </source>
</evidence>
<feature type="compositionally biased region" description="Basic and acidic residues" evidence="1">
    <location>
        <begin position="551"/>
        <end position="574"/>
    </location>
</feature>
<dbReference type="PANTHER" id="PTHR38113:SF1">
    <property type="entry name" value="DUF2293 DOMAIN-CONTAINING PROTEIN"/>
    <property type="match status" value="1"/>
</dbReference>
<dbReference type="RefSeq" id="XP_016617879.1">
    <property type="nucleotide sequence ID" value="XM_016765834.1"/>
</dbReference>
<sequence length="760" mass="86492">MARVKQKVAKKGAAGASTRGSQVAKQKRHKIAIGGNPQEKKLPTVISFQERPPAGYTFIPAGNPELTNALKEFARRGDHKIYAVTITPHAARHELSREVHRVGFHFPTRIVDQVCAHYGIRLNSEGKVIDESNDETFFSKVYRNTDGQRPVEEKDQVTINTDAKQTIKDLFPNIPNNDLYQIIKTAFQLGDRRVGTANELPLVRRAQLSVVAHIRHNYTQYDKLLRQMPYNEARHMVEKETLIKLIEWRGGEDTTLESATGAENDLLKEVIVISDEEASESDSDNVEPLGQDRVQVEELASTSYGPGSGRPISPWPELERERILEYPPAVRGYRPSDAEIARRNQSRYDVWEQAKRDYRSSIAQRPVAVLERIYEPASAPPPRVLVPLDPPTHSSAQIFHTQAPPTSIARADYDPPSRSRQPSPPTYIRDANGILYERIDTRPHPDTPQRYQRKLAPPAAGTQVRTRPPSPQDFARQDSRNGTLERGNSTILPSIEGPDGSYMSPRLRRNPFEAHSEPRDTNPGREDGRNVRDVAYIDLTHSSSQTPKRRRLEEVPPIQERRPNRRESPGRPVEHRYIPQPQLVAARTENRAADYGEPRPSPRPQPAIHVRDHAYVDRQARYDAFDSTHSVVRLYEPVPAVHELRETTTMQRRYHSQNYTATSGNEVESIRPTRDLGKQPLLPLGQVYESIDGSRAYDSRVAREQDMLVPEQYVQPIMQESRVRYIYPDGSHGREPLQSLPPQRMPEYDRPTAPLHSYAR</sequence>
<evidence type="ECO:0000259" key="2">
    <source>
        <dbReference type="Pfam" id="PF10056"/>
    </source>
</evidence>
<keyword evidence="4" id="KW-1185">Reference proteome</keyword>
<dbReference type="EMBL" id="KN846991">
    <property type="protein sequence ID" value="KIW91210.1"/>
    <property type="molecule type" value="Genomic_DNA"/>
</dbReference>
<dbReference type="Pfam" id="PF10056">
    <property type="entry name" value="DUF2293"/>
    <property type="match status" value="1"/>
</dbReference>
<feature type="compositionally biased region" description="Polar residues" evidence="1">
    <location>
        <begin position="480"/>
        <end position="492"/>
    </location>
</feature>
<dbReference type="OrthoDB" id="5288828at2759"/>
<reference evidence="3" key="1">
    <citation type="submission" date="2015-01" db="EMBL/GenBank/DDBJ databases">
        <title>The Genome Sequence of Cladophialophora bantiana CBS 173.52.</title>
        <authorList>
            <consortium name="The Broad Institute Genomics Platform"/>
            <person name="Cuomo C."/>
            <person name="de Hoog S."/>
            <person name="Gorbushina A."/>
            <person name="Stielow B."/>
            <person name="Teixiera M."/>
            <person name="Abouelleil A."/>
            <person name="Chapman S.B."/>
            <person name="Priest M."/>
            <person name="Young S.K."/>
            <person name="Wortman J."/>
            <person name="Nusbaum C."/>
            <person name="Birren B."/>
        </authorList>
    </citation>
    <scope>NUCLEOTIDE SEQUENCE [LARGE SCALE GENOMIC DNA]</scope>
    <source>
        <strain evidence="3">CBS 173.52</strain>
    </source>
</reference>
<dbReference type="AlphaFoldDB" id="A0A0D2HKB8"/>
<dbReference type="PANTHER" id="PTHR38113">
    <property type="match status" value="1"/>
</dbReference>
<feature type="compositionally biased region" description="Polar residues" evidence="1">
    <location>
        <begin position="392"/>
        <end position="405"/>
    </location>
</feature>
<dbReference type="HOGENOM" id="CLU_366805_0_0_1"/>
<dbReference type="Proteomes" id="UP000053789">
    <property type="component" value="Unassembled WGS sequence"/>
</dbReference>
<feature type="domain" description="DUF2293" evidence="2">
    <location>
        <begin position="167"/>
        <end position="249"/>
    </location>
</feature>
<accession>A0A0D2HKB8</accession>
<proteinExistence type="predicted"/>
<feature type="region of interest" description="Disordered" evidence="1">
    <location>
        <begin position="1"/>
        <end position="36"/>
    </location>
</feature>
<name>A0A0D2HKB8_CLAB1</name>
<feature type="region of interest" description="Disordered" evidence="1">
    <location>
        <begin position="389"/>
        <end position="574"/>
    </location>
</feature>
<feature type="compositionally biased region" description="Basic and acidic residues" evidence="1">
    <location>
        <begin position="510"/>
        <end position="532"/>
    </location>
</feature>